<dbReference type="PANTHER" id="PTHR43445">
    <property type="entry name" value="UDP-N-ACETYLMURAMATE--L-ALANINE LIGASE-RELATED"/>
    <property type="match status" value="1"/>
</dbReference>
<proteinExistence type="inferred from homology"/>
<keyword evidence="4 14" id="KW-0963">Cytoplasm</keyword>
<dbReference type="InterPro" id="IPR036615">
    <property type="entry name" value="Mur_ligase_C_dom_sf"/>
</dbReference>
<evidence type="ECO:0000256" key="5">
    <source>
        <dbReference type="ARBA" id="ARBA00022598"/>
    </source>
</evidence>
<dbReference type="InterPro" id="IPR013221">
    <property type="entry name" value="Mur_ligase_cen"/>
</dbReference>
<feature type="binding site" evidence="14">
    <location>
        <begin position="112"/>
        <end position="118"/>
    </location>
    <ligand>
        <name>ATP</name>
        <dbReference type="ChEBI" id="CHEBI:30616"/>
    </ligand>
</feature>
<dbReference type="InterPro" id="IPR050061">
    <property type="entry name" value="MurCDEF_pg_biosynth"/>
</dbReference>
<feature type="domain" description="Mur ligase central" evidence="18">
    <location>
        <begin position="110"/>
        <end position="288"/>
    </location>
</feature>
<dbReference type="GO" id="GO:0009252">
    <property type="term" value="P:peptidoglycan biosynthetic process"/>
    <property type="evidence" value="ECO:0007669"/>
    <property type="project" value="UniProtKB-UniRule"/>
</dbReference>
<dbReference type="HAMAP" id="MF_00046">
    <property type="entry name" value="MurC"/>
    <property type="match status" value="1"/>
</dbReference>
<reference evidence="19" key="1">
    <citation type="submission" date="2022-11" db="EMBL/GenBank/DDBJ databases">
        <title>Candidatus Alkanophaga archaea from heated hydrothermal vent sediment oxidize petroleum alkanes.</title>
        <authorList>
            <person name="Zehnle H."/>
            <person name="Laso-Perez R."/>
            <person name="Lipp J."/>
            <person name="Teske A."/>
            <person name="Wegener G."/>
        </authorList>
    </citation>
    <scope>NUCLEOTIDE SEQUENCE</scope>
    <source>
        <strain evidence="19">MCA70</strain>
    </source>
</reference>
<dbReference type="Pfam" id="PF01225">
    <property type="entry name" value="Mur_ligase"/>
    <property type="match status" value="1"/>
</dbReference>
<feature type="transmembrane region" description="Helical" evidence="15">
    <location>
        <begin position="7"/>
        <end position="29"/>
    </location>
</feature>
<dbReference type="SUPFAM" id="SSF51984">
    <property type="entry name" value="MurCD N-terminal domain"/>
    <property type="match status" value="1"/>
</dbReference>
<evidence type="ECO:0000256" key="2">
    <source>
        <dbReference type="ARBA" id="ARBA00004752"/>
    </source>
</evidence>
<gene>
    <name evidence="14" type="primary">murC</name>
    <name evidence="19" type="ORF">OD816_001018</name>
</gene>
<keyword evidence="7 14" id="KW-0547">Nucleotide-binding</keyword>
<dbReference type="GO" id="GO:0008763">
    <property type="term" value="F:UDP-N-acetylmuramate-L-alanine ligase activity"/>
    <property type="evidence" value="ECO:0007669"/>
    <property type="project" value="UniProtKB-UniRule"/>
</dbReference>
<comment type="catalytic activity">
    <reaction evidence="13 14">
        <text>UDP-N-acetyl-alpha-D-muramate + L-alanine + ATP = UDP-N-acetyl-alpha-D-muramoyl-L-alanine + ADP + phosphate + H(+)</text>
        <dbReference type="Rhea" id="RHEA:23372"/>
        <dbReference type="ChEBI" id="CHEBI:15378"/>
        <dbReference type="ChEBI" id="CHEBI:30616"/>
        <dbReference type="ChEBI" id="CHEBI:43474"/>
        <dbReference type="ChEBI" id="CHEBI:57972"/>
        <dbReference type="ChEBI" id="CHEBI:70757"/>
        <dbReference type="ChEBI" id="CHEBI:83898"/>
        <dbReference type="ChEBI" id="CHEBI:456216"/>
        <dbReference type="EC" id="6.3.2.8"/>
    </reaction>
</comment>
<sequence>MAKKKRVHFIGIGGVGMSGLAMIMHSLGYEVSGCDISKSKYTELLEKKGIKVYYGHSPFHVKSVDIVVYSSAIPQNNPELLKAKELGIWVIPRAQMLSEVMNSYSKSIVVAGSHGKTTTTSMISEVLIKLERNPTVIVGGIINNFKTHSLLGKKEFLVAEADESDGSFLCYNPYIEVITTIDKEHLDFYADFNAIKKAFINFIKKCSSEGKVILCGDDPGVKDILQEISGPFLLYGFSEGNQLVGKIIENSAHPKVEVYYLKNFLGSFKLSVPGKHNVLNALATIGVALILNLPISEVINVLKEFKGVERRLEFKGIWKGSILFDDYAHHPTEIKATLSAIKKLYPNKKLVLIFQPHRYTRMKALWDEFLLVLKDPEVLILTDIYPASEKPIPGISGFTFFETIKNLRTTKPTFYGENFEEILKLLETLSIENQVILTMGAGNIYKLYKLILKQEKNENLRYVV</sequence>
<comment type="subcellular location">
    <subcellularLocation>
        <location evidence="1 14">Cytoplasm</location>
    </subcellularLocation>
</comment>
<dbReference type="GO" id="GO:0008360">
    <property type="term" value="P:regulation of cell shape"/>
    <property type="evidence" value="ECO:0007669"/>
    <property type="project" value="UniProtKB-KW"/>
</dbReference>
<dbReference type="Proteomes" id="UP001144110">
    <property type="component" value="Unassembled WGS sequence"/>
</dbReference>
<dbReference type="AlphaFoldDB" id="A0AAE3TFY1"/>
<evidence type="ECO:0000256" key="15">
    <source>
        <dbReference type="SAM" id="Phobius"/>
    </source>
</evidence>
<dbReference type="Pfam" id="PF02875">
    <property type="entry name" value="Mur_ligase_C"/>
    <property type="match status" value="1"/>
</dbReference>
<dbReference type="InterPro" id="IPR004101">
    <property type="entry name" value="Mur_ligase_C"/>
</dbReference>
<dbReference type="SUPFAM" id="SSF53244">
    <property type="entry name" value="MurD-like peptide ligases, peptide-binding domain"/>
    <property type="match status" value="1"/>
</dbReference>
<dbReference type="GO" id="GO:0005524">
    <property type="term" value="F:ATP binding"/>
    <property type="evidence" value="ECO:0007669"/>
    <property type="project" value="UniProtKB-UniRule"/>
</dbReference>
<protein>
    <recommendedName>
        <fullName evidence="3 14">UDP-N-acetylmuramate--L-alanine ligase</fullName>
        <ecNumber evidence="3 14">6.3.2.8</ecNumber>
    </recommendedName>
    <alternativeName>
        <fullName evidence="14">UDP-N-acetylmuramoyl-L-alanine synthetase</fullName>
    </alternativeName>
</protein>
<evidence type="ECO:0000313" key="20">
    <source>
        <dbReference type="Proteomes" id="UP001144110"/>
    </source>
</evidence>
<keyword evidence="9 14" id="KW-0133">Cell shape</keyword>
<dbReference type="GO" id="GO:0005737">
    <property type="term" value="C:cytoplasm"/>
    <property type="evidence" value="ECO:0007669"/>
    <property type="project" value="UniProtKB-SubCell"/>
</dbReference>
<dbReference type="GO" id="GO:0071555">
    <property type="term" value="P:cell wall organization"/>
    <property type="evidence" value="ECO:0007669"/>
    <property type="project" value="UniProtKB-KW"/>
</dbReference>
<evidence type="ECO:0000256" key="1">
    <source>
        <dbReference type="ARBA" id="ARBA00004496"/>
    </source>
</evidence>
<dbReference type="Gene3D" id="3.40.1190.10">
    <property type="entry name" value="Mur-like, catalytic domain"/>
    <property type="match status" value="1"/>
</dbReference>
<keyword evidence="8 14" id="KW-0067">ATP-binding</keyword>
<dbReference type="Gene3D" id="3.40.50.720">
    <property type="entry name" value="NAD(P)-binding Rossmann-like Domain"/>
    <property type="match status" value="1"/>
</dbReference>
<keyword evidence="12 14" id="KW-0961">Cell wall biogenesis/degradation</keyword>
<dbReference type="EMBL" id="JAPHEG010000004">
    <property type="protein sequence ID" value="MDF2953773.1"/>
    <property type="molecule type" value="Genomic_DNA"/>
</dbReference>
<organism evidence="19 20">
    <name type="scientific">Candidatus Thermodesulfobacterium syntrophicum</name>
    <dbReference type="NCBI Taxonomy" id="3060442"/>
    <lineage>
        <taxon>Bacteria</taxon>
        <taxon>Pseudomonadati</taxon>
        <taxon>Thermodesulfobacteriota</taxon>
        <taxon>Thermodesulfobacteria</taxon>
        <taxon>Thermodesulfobacteriales</taxon>
        <taxon>Thermodesulfobacteriaceae</taxon>
        <taxon>Thermodesulfobacterium</taxon>
    </lineage>
</organism>
<comment type="similarity">
    <text evidence="14">Belongs to the MurCDEF family.</text>
</comment>
<evidence type="ECO:0000256" key="13">
    <source>
        <dbReference type="ARBA" id="ARBA00047833"/>
    </source>
</evidence>
<evidence type="ECO:0000256" key="10">
    <source>
        <dbReference type="ARBA" id="ARBA00022984"/>
    </source>
</evidence>
<dbReference type="Gene3D" id="3.90.190.20">
    <property type="entry name" value="Mur ligase, C-terminal domain"/>
    <property type="match status" value="1"/>
</dbReference>
<dbReference type="PANTHER" id="PTHR43445:SF3">
    <property type="entry name" value="UDP-N-ACETYLMURAMATE--L-ALANINE LIGASE"/>
    <property type="match status" value="1"/>
</dbReference>
<evidence type="ECO:0000256" key="6">
    <source>
        <dbReference type="ARBA" id="ARBA00022618"/>
    </source>
</evidence>
<keyword evidence="11 14" id="KW-0131">Cell cycle</keyword>
<evidence type="ECO:0000256" key="8">
    <source>
        <dbReference type="ARBA" id="ARBA00022840"/>
    </source>
</evidence>
<evidence type="ECO:0000256" key="14">
    <source>
        <dbReference type="HAMAP-Rule" id="MF_00046"/>
    </source>
</evidence>
<evidence type="ECO:0000259" key="18">
    <source>
        <dbReference type="Pfam" id="PF08245"/>
    </source>
</evidence>
<dbReference type="SUPFAM" id="SSF53623">
    <property type="entry name" value="MurD-like peptide ligases, catalytic domain"/>
    <property type="match status" value="1"/>
</dbReference>
<evidence type="ECO:0000256" key="3">
    <source>
        <dbReference type="ARBA" id="ARBA00012211"/>
    </source>
</evidence>
<comment type="function">
    <text evidence="14">Cell wall formation.</text>
</comment>
<dbReference type="NCBIfam" id="TIGR01082">
    <property type="entry name" value="murC"/>
    <property type="match status" value="1"/>
</dbReference>
<keyword evidence="10 14" id="KW-0573">Peptidoglycan synthesis</keyword>
<evidence type="ECO:0000259" key="17">
    <source>
        <dbReference type="Pfam" id="PF02875"/>
    </source>
</evidence>
<feature type="domain" description="Mur ligase C-terminal" evidence="17">
    <location>
        <begin position="310"/>
        <end position="442"/>
    </location>
</feature>
<keyword evidence="6 14" id="KW-0132">Cell division</keyword>
<evidence type="ECO:0000256" key="7">
    <source>
        <dbReference type="ARBA" id="ARBA00022741"/>
    </source>
</evidence>
<accession>A0AAE3TFY1</accession>
<evidence type="ECO:0000256" key="9">
    <source>
        <dbReference type="ARBA" id="ARBA00022960"/>
    </source>
</evidence>
<dbReference type="Pfam" id="PF08245">
    <property type="entry name" value="Mur_ligase_M"/>
    <property type="match status" value="1"/>
</dbReference>
<evidence type="ECO:0000256" key="11">
    <source>
        <dbReference type="ARBA" id="ARBA00023306"/>
    </source>
</evidence>
<keyword evidence="5 14" id="KW-0436">Ligase</keyword>
<evidence type="ECO:0000313" key="19">
    <source>
        <dbReference type="EMBL" id="MDF2953773.1"/>
    </source>
</evidence>
<feature type="domain" description="Mur ligase N-terminal catalytic" evidence="16">
    <location>
        <begin position="7"/>
        <end position="104"/>
    </location>
</feature>
<evidence type="ECO:0000256" key="12">
    <source>
        <dbReference type="ARBA" id="ARBA00023316"/>
    </source>
</evidence>
<keyword evidence="15" id="KW-0812">Transmembrane</keyword>
<keyword evidence="15" id="KW-1133">Transmembrane helix</keyword>
<dbReference type="EC" id="6.3.2.8" evidence="3 14"/>
<dbReference type="GO" id="GO:0051301">
    <property type="term" value="P:cell division"/>
    <property type="evidence" value="ECO:0007669"/>
    <property type="project" value="UniProtKB-KW"/>
</dbReference>
<comment type="pathway">
    <text evidence="2 14">Cell wall biogenesis; peptidoglycan biosynthesis.</text>
</comment>
<keyword evidence="15" id="KW-0472">Membrane</keyword>
<evidence type="ECO:0000256" key="4">
    <source>
        <dbReference type="ARBA" id="ARBA00022490"/>
    </source>
</evidence>
<dbReference type="InterPro" id="IPR005758">
    <property type="entry name" value="UDP-N-AcMur_Ala_ligase_MurC"/>
</dbReference>
<dbReference type="InterPro" id="IPR036565">
    <property type="entry name" value="Mur-like_cat_sf"/>
</dbReference>
<comment type="caution">
    <text evidence="19">The sequence shown here is derived from an EMBL/GenBank/DDBJ whole genome shotgun (WGS) entry which is preliminary data.</text>
</comment>
<evidence type="ECO:0000259" key="16">
    <source>
        <dbReference type="Pfam" id="PF01225"/>
    </source>
</evidence>
<name>A0AAE3TFY1_9BACT</name>
<dbReference type="InterPro" id="IPR000713">
    <property type="entry name" value="Mur_ligase_N"/>
</dbReference>